<dbReference type="Proteomes" id="UP000887013">
    <property type="component" value="Unassembled WGS sequence"/>
</dbReference>
<accession>A0A8X6PKM4</accession>
<evidence type="ECO:0000313" key="1">
    <source>
        <dbReference type="EMBL" id="GFT69018.1"/>
    </source>
</evidence>
<gene>
    <name evidence="1" type="ORF">NPIL_677891</name>
</gene>
<evidence type="ECO:0000313" key="2">
    <source>
        <dbReference type="Proteomes" id="UP000887013"/>
    </source>
</evidence>
<organism evidence="1 2">
    <name type="scientific">Nephila pilipes</name>
    <name type="common">Giant wood spider</name>
    <name type="synonym">Nephila maculata</name>
    <dbReference type="NCBI Taxonomy" id="299642"/>
    <lineage>
        <taxon>Eukaryota</taxon>
        <taxon>Metazoa</taxon>
        <taxon>Ecdysozoa</taxon>
        <taxon>Arthropoda</taxon>
        <taxon>Chelicerata</taxon>
        <taxon>Arachnida</taxon>
        <taxon>Araneae</taxon>
        <taxon>Araneomorphae</taxon>
        <taxon>Entelegynae</taxon>
        <taxon>Araneoidea</taxon>
        <taxon>Nephilidae</taxon>
        <taxon>Nephila</taxon>
    </lineage>
</organism>
<sequence length="148" mass="17441">MFCDKTESKLKFNLGLKSNINRGTSNSHNIDRPIDVPLSINLKNLNTIMKNDCSLYTAESQLSTEATDFVSNSIGSQSHNKPNKQRYIDIDYLECVQNDKDLPFEKRRRLCKKNYNRNLKMVPQVGWKKRIRRLFRDFARRVRTYFSS</sequence>
<comment type="caution">
    <text evidence="1">The sequence shown here is derived from an EMBL/GenBank/DDBJ whole genome shotgun (WGS) entry which is preliminary data.</text>
</comment>
<reference evidence="1" key="1">
    <citation type="submission" date="2020-08" db="EMBL/GenBank/DDBJ databases">
        <title>Multicomponent nature underlies the extraordinary mechanical properties of spider dragline silk.</title>
        <authorList>
            <person name="Kono N."/>
            <person name="Nakamura H."/>
            <person name="Mori M."/>
            <person name="Yoshida Y."/>
            <person name="Ohtoshi R."/>
            <person name="Malay A.D."/>
            <person name="Moran D.A.P."/>
            <person name="Tomita M."/>
            <person name="Numata K."/>
            <person name="Arakawa K."/>
        </authorList>
    </citation>
    <scope>NUCLEOTIDE SEQUENCE</scope>
</reference>
<keyword evidence="2" id="KW-1185">Reference proteome</keyword>
<proteinExistence type="predicted"/>
<name>A0A8X6PKM4_NEPPI</name>
<dbReference type="EMBL" id="BMAW01116069">
    <property type="protein sequence ID" value="GFT69018.1"/>
    <property type="molecule type" value="Genomic_DNA"/>
</dbReference>
<protein>
    <submittedName>
        <fullName evidence="1">Uncharacterized protein</fullName>
    </submittedName>
</protein>
<dbReference type="AlphaFoldDB" id="A0A8X6PKM4"/>